<accession>A0ABU3FDJ7</accession>
<organism evidence="1 2">
    <name type="scientific">Enterococcus xiangfangensis</name>
    <dbReference type="NCBI Taxonomy" id="1296537"/>
    <lineage>
        <taxon>Bacteria</taxon>
        <taxon>Bacillati</taxon>
        <taxon>Bacillota</taxon>
        <taxon>Bacilli</taxon>
        <taxon>Lactobacillales</taxon>
        <taxon>Enterococcaceae</taxon>
        <taxon>Enterococcus</taxon>
    </lineage>
</organism>
<sequence>MKMHAKFIGRSCIAFEKDKIYQAIGYDPDQNLVAVVDESNENYLYSPELFEFGGDYHDLPIVSMFI</sequence>
<proteinExistence type="predicted"/>
<keyword evidence="2" id="KW-1185">Reference proteome</keyword>
<gene>
    <name evidence="1" type="ORF">P7H27_13430</name>
</gene>
<dbReference type="RefSeq" id="WP_311830579.1">
    <property type="nucleotide sequence ID" value="NZ_JARQAJ010000014.1"/>
</dbReference>
<dbReference type="Proteomes" id="UP001181046">
    <property type="component" value="Unassembled WGS sequence"/>
</dbReference>
<dbReference type="EMBL" id="JARQAJ010000014">
    <property type="protein sequence ID" value="MDT2760752.1"/>
    <property type="molecule type" value="Genomic_DNA"/>
</dbReference>
<comment type="caution">
    <text evidence="1">The sequence shown here is derived from an EMBL/GenBank/DDBJ whole genome shotgun (WGS) entry which is preliminary data.</text>
</comment>
<name>A0ABU3FDJ7_9ENTE</name>
<evidence type="ECO:0000313" key="2">
    <source>
        <dbReference type="Proteomes" id="UP001181046"/>
    </source>
</evidence>
<evidence type="ECO:0000313" key="1">
    <source>
        <dbReference type="EMBL" id="MDT2760752.1"/>
    </source>
</evidence>
<reference evidence="1" key="1">
    <citation type="submission" date="2023-03" db="EMBL/GenBank/DDBJ databases">
        <authorList>
            <person name="Shen W."/>
            <person name="Cai J."/>
        </authorList>
    </citation>
    <scope>NUCLEOTIDE SEQUENCE</scope>
    <source>
        <strain evidence="1">P66-3</strain>
    </source>
</reference>
<protein>
    <submittedName>
        <fullName evidence="1">Uncharacterized protein</fullName>
    </submittedName>
</protein>